<dbReference type="EMBL" id="JAUIZM010000017">
    <property type="protein sequence ID" value="KAK1352433.1"/>
    <property type="molecule type" value="Genomic_DNA"/>
</dbReference>
<dbReference type="Pfam" id="PF03195">
    <property type="entry name" value="LOB"/>
    <property type="match status" value="1"/>
</dbReference>
<accession>A0AAD8GPX3</accession>
<dbReference type="PANTHER" id="PTHR31301">
    <property type="entry name" value="LOB DOMAIN-CONTAINING PROTEIN 4-RELATED"/>
    <property type="match status" value="1"/>
</dbReference>
<reference evidence="3" key="1">
    <citation type="submission" date="2023-02" db="EMBL/GenBank/DDBJ databases">
        <title>Genome of toxic invasive species Heracleum sosnowskyi carries increased number of genes despite the absence of recent whole-genome duplications.</title>
        <authorList>
            <person name="Schelkunov M."/>
            <person name="Shtratnikova V."/>
            <person name="Makarenko M."/>
            <person name="Klepikova A."/>
            <person name="Omelchenko D."/>
            <person name="Novikova G."/>
            <person name="Obukhova E."/>
            <person name="Bogdanov V."/>
            <person name="Penin A."/>
            <person name="Logacheva M."/>
        </authorList>
    </citation>
    <scope>NUCLEOTIDE SEQUENCE</scope>
    <source>
        <strain evidence="3">Hsosn_3</strain>
        <tissue evidence="3">Leaf</tissue>
    </source>
</reference>
<dbReference type="PROSITE" id="PS50891">
    <property type="entry name" value="LOB"/>
    <property type="match status" value="1"/>
</dbReference>
<gene>
    <name evidence="3" type="ORF">POM88_053372</name>
</gene>
<dbReference type="InterPro" id="IPR004883">
    <property type="entry name" value="LOB"/>
</dbReference>
<reference evidence="3" key="2">
    <citation type="submission" date="2023-05" db="EMBL/GenBank/DDBJ databases">
        <authorList>
            <person name="Schelkunov M.I."/>
        </authorList>
    </citation>
    <scope>NUCLEOTIDE SEQUENCE</scope>
    <source>
        <strain evidence="3">Hsosn_3</strain>
        <tissue evidence="3">Leaf</tissue>
    </source>
</reference>
<evidence type="ECO:0000313" key="3">
    <source>
        <dbReference type="EMBL" id="KAK1352433.1"/>
    </source>
</evidence>
<feature type="domain" description="LOB" evidence="2">
    <location>
        <begin position="9"/>
        <end position="111"/>
    </location>
</feature>
<dbReference type="PANTHER" id="PTHR31301:SF21">
    <property type="entry name" value="LOB DOMAIN-CONTAINING PROTEIN 27-RELATED"/>
    <property type="match status" value="1"/>
</dbReference>
<dbReference type="Proteomes" id="UP001237642">
    <property type="component" value="Unassembled WGS sequence"/>
</dbReference>
<comment type="similarity">
    <text evidence="1">Belongs to the LOB domain-containing protein family.</text>
</comment>
<keyword evidence="4" id="KW-1185">Reference proteome</keyword>
<evidence type="ECO:0000259" key="2">
    <source>
        <dbReference type="PROSITE" id="PS50891"/>
    </source>
</evidence>
<proteinExistence type="inferred from homology"/>
<name>A0AAD8GPX3_9APIA</name>
<comment type="caution">
    <text evidence="3">The sequence shown here is derived from an EMBL/GenBank/DDBJ whole genome shotgun (WGS) entry which is preliminary data.</text>
</comment>
<sequence length="244" mass="27506">MKFEGGPNKACAACKFQRRRCSSDCSLAPFFPADQPKIFHNVHRLFGVSKVIKILRKMRNHEQKTDAMKSIIYESNIREKFPVHGCFGIISQLHQELQQATEELHYVHAQLSMLKENSSPSSQIINSYDLLSENNDNGTAFCTEQSGDETKYMSDVTSDNKQLLEIQTQLSDSNAFSSLDPNQVGEACDQDYDIMNFYAIDDISSKEACESSSESSSRDTKQVQLVPENELKTAAAYFSLMNIN</sequence>
<evidence type="ECO:0000256" key="1">
    <source>
        <dbReference type="ARBA" id="ARBA00005474"/>
    </source>
</evidence>
<dbReference type="AlphaFoldDB" id="A0AAD8GPX3"/>
<protein>
    <submittedName>
        <fullName evidence="3">LOB domain-containing protein</fullName>
    </submittedName>
</protein>
<organism evidence="3 4">
    <name type="scientific">Heracleum sosnowskyi</name>
    <dbReference type="NCBI Taxonomy" id="360622"/>
    <lineage>
        <taxon>Eukaryota</taxon>
        <taxon>Viridiplantae</taxon>
        <taxon>Streptophyta</taxon>
        <taxon>Embryophyta</taxon>
        <taxon>Tracheophyta</taxon>
        <taxon>Spermatophyta</taxon>
        <taxon>Magnoliopsida</taxon>
        <taxon>eudicotyledons</taxon>
        <taxon>Gunneridae</taxon>
        <taxon>Pentapetalae</taxon>
        <taxon>asterids</taxon>
        <taxon>campanulids</taxon>
        <taxon>Apiales</taxon>
        <taxon>Apiaceae</taxon>
        <taxon>Apioideae</taxon>
        <taxon>apioid superclade</taxon>
        <taxon>Tordylieae</taxon>
        <taxon>Tordyliinae</taxon>
        <taxon>Heracleum</taxon>
    </lineage>
</organism>
<evidence type="ECO:0000313" key="4">
    <source>
        <dbReference type="Proteomes" id="UP001237642"/>
    </source>
</evidence>